<keyword evidence="2" id="KW-1185">Reference proteome</keyword>
<evidence type="ECO:0000313" key="2">
    <source>
        <dbReference type="Proteomes" id="UP000316626"/>
    </source>
</evidence>
<comment type="caution">
    <text evidence="1">The sequence shown here is derived from an EMBL/GenBank/DDBJ whole genome shotgun (WGS) entry which is preliminary data.</text>
</comment>
<organism evidence="1 2">
    <name type="scientific">Psychrobacillus vulpis</name>
    <dbReference type="NCBI Taxonomy" id="2325572"/>
    <lineage>
        <taxon>Bacteria</taxon>
        <taxon>Bacillati</taxon>
        <taxon>Bacillota</taxon>
        <taxon>Bacilli</taxon>
        <taxon>Bacillales</taxon>
        <taxon>Bacillaceae</taxon>
        <taxon>Psychrobacillus</taxon>
    </lineage>
</organism>
<dbReference type="AlphaFoldDB" id="A0A544TWJ6"/>
<protein>
    <submittedName>
        <fullName evidence="1">Sigma-70 family RNA polymerase sigma factor</fullName>
    </submittedName>
</protein>
<name>A0A544TWJ6_9BACI</name>
<reference evidence="1 2" key="1">
    <citation type="submission" date="2019-06" db="EMBL/GenBank/DDBJ databases">
        <title>Psychrobacillus vulpis sp. nov., a new species isolated from feces of a red fox that inhabits in The Tablas de Daimiel Natural Park, Albacete, Spain.</title>
        <authorList>
            <person name="Rodriguez M."/>
            <person name="Reina J.C."/>
            <person name="Bejar V."/>
            <person name="Llamas I."/>
        </authorList>
    </citation>
    <scope>NUCLEOTIDE SEQUENCE [LARGE SCALE GENOMIC DNA]</scope>
    <source>
        <strain evidence="1 2">Z8</strain>
    </source>
</reference>
<evidence type="ECO:0000313" key="1">
    <source>
        <dbReference type="EMBL" id="TQR21810.1"/>
    </source>
</evidence>
<dbReference type="Proteomes" id="UP000316626">
    <property type="component" value="Unassembled WGS sequence"/>
</dbReference>
<proteinExistence type="predicted"/>
<gene>
    <name evidence="1" type="ORF">FG384_02370</name>
</gene>
<sequence length="153" mass="17779">MRNTEFDIARLVTDYRMMKAEIKRLQSIIYGFSIPMTNWGVAQYGLDAAMPKGSSGKSVAEMKQMDIREKKQRERLERMECIVFALESVFDILDDETAKTIYDCLLDGMTHRDIAAHLTTSKDFVRIKKQEIFRQISQNSQILTYLQKEKIAV</sequence>
<dbReference type="EMBL" id="VDGI01000001">
    <property type="protein sequence ID" value="TQR21810.1"/>
    <property type="molecule type" value="Genomic_DNA"/>
</dbReference>
<dbReference type="OrthoDB" id="8910390at2"/>
<accession>A0A544TWJ6</accession>
<dbReference type="InterPro" id="IPR013324">
    <property type="entry name" value="RNA_pol_sigma_r3/r4-like"/>
</dbReference>
<dbReference type="RefSeq" id="WP_142640936.1">
    <property type="nucleotide sequence ID" value="NZ_VDGI01000001.1"/>
</dbReference>
<dbReference type="SUPFAM" id="SSF88659">
    <property type="entry name" value="Sigma3 and sigma4 domains of RNA polymerase sigma factors"/>
    <property type="match status" value="1"/>
</dbReference>